<dbReference type="AlphaFoldDB" id="A0AAX4KIJ8"/>
<dbReference type="GO" id="GO:0000139">
    <property type="term" value="C:Golgi membrane"/>
    <property type="evidence" value="ECO:0007669"/>
    <property type="project" value="UniProtKB-SubCell"/>
</dbReference>
<dbReference type="GO" id="GO:0017119">
    <property type="term" value="C:Golgi transport complex"/>
    <property type="evidence" value="ECO:0007669"/>
    <property type="project" value="InterPro"/>
</dbReference>
<keyword evidence="7" id="KW-0472">Membrane</keyword>
<feature type="coiled-coil region" evidence="8">
    <location>
        <begin position="572"/>
        <end position="599"/>
    </location>
</feature>
<keyword evidence="11" id="KW-1185">Reference proteome</keyword>
<proteinExistence type="inferred from homology"/>
<dbReference type="KEGG" id="ker:91102497"/>
<reference evidence="10 11" key="1">
    <citation type="submission" date="2024-01" db="EMBL/GenBank/DDBJ databases">
        <title>Comparative genomics of Cryptococcus and Kwoniella reveals pathogenesis evolution and contrasting modes of karyotype evolution via chromosome fusion or intercentromeric recombination.</title>
        <authorList>
            <person name="Coelho M.A."/>
            <person name="David-Palma M."/>
            <person name="Shea T."/>
            <person name="Bowers K."/>
            <person name="McGinley-Smith S."/>
            <person name="Mohammad A.W."/>
            <person name="Gnirke A."/>
            <person name="Yurkov A.M."/>
            <person name="Nowrousian M."/>
            <person name="Sun S."/>
            <person name="Cuomo C.A."/>
            <person name="Heitman J."/>
        </authorList>
    </citation>
    <scope>NUCLEOTIDE SEQUENCE [LARGE SCALE GENOMIC DNA]</scope>
    <source>
        <strain evidence="10 11">PYCC6329</strain>
    </source>
</reference>
<evidence type="ECO:0000256" key="7">
    <source>
        <dbReference type="ARBA" id="ARBA00023136"/>
    </source>
</evidence>
<feature type="region of interest" description="Disordered" evidence="9">
    <location>
        <begin position="408"/>
        <end position="434"/>
    </location>
</feature>
<dbReference type="RefSeq" id="XP_066083580.1">
    <property type="nucleotide sequence ID" value="XM_066227483.1"/>
</dbReference>
<dbReference type="GO" id="GO:0015031">
    <property type="term" value="P:protein transport"/>
    <property type="evidence" value="ECO:0007669"/>
    <property type="project" value="UniProtKB-KW"/>
</dbReference>
<evidence type="ECO:0000256" key="1">
    <source>
        <dbReference type="ARBA" id="ARBA00004395"/>
    </source>
</evidence>
<evidence type="ECO:0000256" key="3">
    <source>
        <dbReference type="ARBA" id="ARBA00020978"/>
    </source>
</evidence>
<keyword evidence="6" id="KW-0333">Golgi apparatus</keyword>
<dbReference type="EMBL" id="CP144089">
    <property type="protein sequence ID" value="WWD05613.1"/>
    <property type="molecule type" value="Genomic_DNA"/>
</dbReference>
<sequence length="981" mass="107888">MSVRSTPGPSPYPTLPTYNTPNASSSKRSIRTPSYVPRPSIPNTFRQPSIAPSVAGTSTPTVLGVGRRKRINADGQGSGTLTPTSKDDWANMEPDEVFRRLPVNEVKRVESKMRSDALNKQSELRLMVGTRYRDLLTSATQIESLHASSLRLSDSLREIARSCSNPDINITLDGDNSEDGNANSTEEDDLINMLPTAAHMKLLLDAPEALYSYLAHHSYLNAAFLWLITRVVKESLNTMPEEQNGAYLPLLQKQWETLLPFRTQIVQRATASLRTKEKFDSKSLSETILAIILLDNLPVSDALDLLLSQRTKALRDTLQHVEANANPSKSPEKDKGNRKRSNSRIQAAAITRSIIQERSTISSIITDSVTLMLETVSSVKTVFQKNITQGQKESLIEEMMRLIQVGDSTTSAGPNATSGPPSVRSRQNSHQRRASRLASISLPLKYTPSLNTSPSANGITSSPPITSSEVIQNLPSSQILLRYLPNNIIGFTPFIAPSSSPTLSDKLQAWEQESINLLKGSIPDWLKDLKNVKDIWAVRNSLNNLLQQGEFEEAIRSALEDEWGKRVKDVWSEKLGLLVDNAEKEIREAGEKVRNGSEKLEISPESILFSDISFPTGPTASALFSAASHNTAFTNFRSTLRKRSSYRTPLLDSVLNTLEETAKNIKEDMSDLPELLYDHYSDQINDTLNGLIKVLDRVLESMGSTRGDGKVGIEAEIFVGRVALYLGNGKESGFLDDVAGYGKIDRDNVEKSLLAVHKRSTTKWKERSIQEALVSLASLFEPYRGSQEIKSSWQGDLPSSPSHPIMVSLQSLVRSTTSLGIPPSLNSSLTVVEDLVKDFVKSAKELEGWKTQEISTEGRIQLLADIGFLINLSGEKVGEDGLISRILKETSPSFTLGALQEIIDQSLRKSQLLLYPLLSHLTPSPQQTSNKGHSHDTRRNAALLRFGAPSITTSTGTGTEFRSPVVAAKPGKRMGLLSIAA</sequence>
<dbReference type="InterPro" id="IPR033370">
    <property type="entry name" value="COG1"/>
</dbReference>
<evidence type="ECO:0000313" key="10">
    <source>
        <dbReference type="EMBL" id="WWD05613.1"/>
    </source>
</evidence>
<dbReference type="PANTHER" id="PTHR31658">
    <property type="entry name" value="CONSERVED OLIGOMERIC GOLGI COMPLEX SUBUNIT 1"/>
    <property type="match status" value="1"/>
</dbReference>
<organism evidence="10 11">
    <name type="scientific">Kwoniella europaea PYCC6329</name>
    <dbReference type="NCBI Taxonomy" id="1423913"/>
    <lineage>
        <taxon>Eukaryota</taxon>
        <taxon>Fungi</taxon>
        <taxon>Dikarya</taxon>
        <taxon>Basidiomycota</taxon>
        <taxon>Agaricomycotina</taxon>
        <taxon>Tremellomycetes</taxon>
        <taxon>Tremellales</taxon>
        <taxon>Cryptococcaceae</taxon>
        <taxon>Kwoniella</taxon>
    </lineage>
</organism>
<dbReference type="GO" id="GO:0006891">
    <property type="term" value="P:intra-Golgi vesicle-mediated transport"/>
    <property type="evidence" value="ECO:0007669"/>
    <property type="project" value="InterPro"/>
</dbReference>
<accession>A0AAX4KIJ8</accession>
<dbReference type="GeneID" id="91102497"/>
<evidence type="ECO:0000256" key="8">
    <source>
        <dbReference type="SAM" id="Coils"/>
    </source>
</evidence>
<feature type="region of interest" description="Disordered" evidence="9">
    <location>
        <begin position="1"/>
        <end position="92"/>
    </location>
</feature>
<evidence type="ECO:0000256" key="9">
    <source>
        <dbReference type="SAM" id="MobiDB-lite"/>
    </source>
</evidence>
<keyword evidence="8" id="KW-0175">Coiled coil</keyword>
<gene>
    <name evidence="10" type="ORF">V865_003694</name>
</gene>
<name>A0AAX4KIJ8_9TREE</name>
<dbReference type="Pfam" id="PF08700">
    <property type="entry name" value="VPS51_Exo84_N"/>
    <property type="match status" value="1"/>
</dbReference>
<dbReference type="PANTHER" id="PTHR31658:SF0">
    <property type="entry name" value="CONSERVED OLIGOMERIC GOLGI COMPLEX SUBUNIT 1"/>
    <property type="match status" value="1"/>
</dbReference>
<keyword evidence="4" id="KW-0813">Transport</keyword>
<comment type="similarity">
    <text evidence="2">Belongs to the COG1 family.</text>
</comment>
<feature type="compositionally biased region" description="Polar residues" evidence="9">
    <location>
        <begin position="408"/>
        <end position="426"/>
    </location>
</feature>
<keyword evidence="5" id="KW-0653">Protein transport</keyword>
<protein>
    <recommendedName>
        <fullName evidence="3">Conserved oligomeric Golgi complex subunit 1</fullName>
    </recommendedName>
</protein>
<evidence type="ECO:0000256" key="2">
    <source>
        <dbReference type="ARBA" id="ARBA00006653"/>
    </source>
</evidence>
<evidence type="ECO:0000256" key="4">
    <source>
        <dbReference type="ARBA" id="ARBA00022448"/>
    </source>
</evidence>
<evidence type="ECO:0000256" key="6">
    <source>
        <dbReference type="ARBA" id="ARBA00023034"/>
    </source>
</evidence>
<dbReference type="Proteomes" id="UP001358614">
    <property type="component" value="Chromosome 1"/>
</dbReference>
<comment type="subcellular location">
    <subcellularLocation>
        <location evidence="1">Golgi apparatus membrane</location>
        <topology evidence="1">Peripheral membrane protein</topology>
    </subcellularLocation>
</comment>
<feature type="region of interest" description="Disordered" evidence="9">
    <location>
        <begin position="320"/>
        <end position="343"/>
    </location>
</feature>
<evidence type="ECO:0000313" key="11">
    <source>
        <dbReference type="Proteomes" id="UP001358614"/>
    </source>
</evidence>
<evidence type="ECO:0000256" key="5">
    <source>
        <dbReference type="ARBA" id="ARBA00022927"/>
    </source>
</evidence>